<evidence type="ECO:0000256" key="10">
    <source>
        <dbReference type="ARBA" id="ARBA00023237"/>
    </source>
</evidence>
<evidence type="ECO:0000256" key="13">
    <source>
        <dbReference type="SAM" id="SignalP"/>
    </source>
</evidence>
<dbReference type="PANTHER" id="PTHR32552">
    <property type="entry name" value="FERRICHROME IRON RECEPTOR-RELATED"/>
    <property type="match status" value="1"/>
</dbReference>
<feature type="domain" description="TonB-dependent receptor-like beta-barrel" evidence="14">
    <location>
        <begin position="282"/>
        <end position="755"/>
    </location>
</feature>
<dbReference type="GO" id="GO:0009279">
    <property type="term" value="C:cell outer membrane"/>
    <property type="evidence" value="ECO:0007669"/>
    <property type="project" value="UniProtKB-SubCell"/>
</dbReference>
<dbReference type="GO" id="GO:0006826">
    <property type="term" value="P:iron ion transport"/>
    <property type="evidence" value="ECO:0007669"/>
    <property type="project" value="UniProtKB-KW"/>
</dbReference>
<keyword evidence="13" id="KW-0732">Signal</keyword>
<dbReference type="Gene3D" id="2.40.170.20">
    <property type="entry name" value="TonB-dependent receptor, beta-barrel domain"/>
    <property type="match status" value="1"/>
</dbReference>
<reference evidence="16 17" key="1">
    <citation type="submission" date="2017-09" db="EMBL/GenBank/DDBJ databases">
        <title>Sphingomonas spermidinifaciens 9NM-10, whole genome shotgun sequence.</title>
        <authorList>
            <person name="Feng G."/>
            <person name="Zhu H."/>
        </authorList>
    </citation>
    <scope>NUCLEOTIDE SEQUENCE [LARGE SCALE GENOMIC DNA]</scope>
    <source>
        <strain evidence="16 17">9NM-10</strain>
    </source>
</reference>
<keyword evidence="8 12" id="KW-0798">TonB box</keyword>
<evidence type="ECO:0000313" key="16">
    <source>
        <dbReference type="EMBL" id="PCD02128.1"/>
    </source>
</evidence>
<comment type="similarity">
    <text evidence="11 12">Belongs to the TonB-dependent receptor family.</text>
</comment>
<evidence type="ECO:0000256" key="11">
    <source>
        <dbReference type="PROSITE-ProRule" id="PRU01360"/>
    </source>
</evidence>
<proteinExistence type="inferred from homology"/>
<keyword evidence="10 11" id="KW-0998">Cell outer membrane</keyword>
<feature type="signal peptide" evidence="13">
    <location>
        <begin position="1"/>
        <end position="26"/>
    </location>
</feature>
<dbReference type="OrthoDB" id="9760333at2"/>
<organism evidence="16 17">
    <name type="scientific">Sphingomonas spermidinifaciens</name>
    <dbReference type="NCBI Taxonomy" id="1141889"/>
    <lineage>
        <taxon>Bacteria</taxon>
        <taxon>Pseudomonadati</taxon>
        <taxon>Pseudomonadota</taxon>
        <taxon>Alphaproteobacteria</taxon>
        <taxon>Sphingomonadales</taxon>
        <taxon>Sphingomonadaceae</taxon>
        <taxon>Sphingomonas</taxon>
    </lineage>
</organism>
<evidence type="ECO:0000256" key="5">
    <source>
        <dbReference type="ARBA" id="ARBA00022692"/>
    </source>
</evidence>
<dbReference type="RefSeq" id="WP_096343506.1">
    <property type="nucleotide sequence ID" value="NZ_NWMW01000002.1"/>
</dbReference>
<evidence type="ECO:0000259" key="15">
    <source>
        <dbReference type="Pfam" id="PF07715"/>
    </source>
</evidence>
<evidence type="ECO:0000256" key="7">
    <source>
        <dbReference type="ARBA" id="ARBA00023065"/>
    </source>
</evidence>
<dbReference type="InterPro" id="IPR037066">
    <property type="entry name" value="Plug_dom_sf"/>
</dbReference>
<evidence type="ECO:0000256" key="6">
    <source>
        <dbReference type="ARBA" id="ARBA00023004"/>
    </source>
</evidence>
<evidence type="ECO:0000256" key="3">
    <source>
        <dbReference type="ARBA" id="ARBA00022452"/>
    </source>
</evidence>
<evidence type="ECO:0000256" key="9">
    <source>
        <dbReference type="ARBA" id="ARBA00023136"/>
    </source>
</evidence>
<dbReference type="InterPro" id="IPR012910">
    <property type="entry name" value="Plug_dom"/>
</dbReference>
<dbReference type="Pfam" id="PF00593">
    <property type="entry name" value="TonB_dep_Rec_b-barrel"/>
    <property type="match status" value="1"/>
</dbReference>
<dbReference type="InterPro" id="IPR000531">
    <property type="entry name" value="Beta-barrel_TonB"/>
</dbReference>
<keyword evidence="7" id="KW-0406">Ion transport</keyword>
<feature type="domain" description="TonB-dependent receptor plug" evidence="15">
    <location>
        <begin position="73"/>
        <end position="176"/>
    </location>
</feature>
<keyword evidence="5 11" id="KW-0812">Transmembrane</keyword>
<comment type="subcellular location">
    <subcellularLocation>
        <location evidence="1 11">Cell outer membrane</location>
        <topology evidence="1 11">Multi-pass membrane protein</topology>
    </subcellularLocation>
</comment>
<gene>
    <name evidence="16" type="ORF">COC42_11680</name>
</gene>
<evidence type="ECO:0000256" key="1">
    <source>
        <dbReference type="ARBA" id="ARBA00004571"/>
    </source>
</evidence>
<protein>
    <submittedName>
        <fullName evidence="16">TonB-dependent receptor</fullName>
    </submittedName>
</protein>
<accession>A0A2A4B315</accession>
<dbReference type="EMBL" id="NWMW01000002">
    <property type="protein sequence ID" value="PCD02128.1"/>
    <property type="molecule type" value="Genomic_DNA"/>
</dbReference>
<dbReference type="InterPro" id="IPR036942">
    <property type="entry name" value="Beta-barrel_TonB_sf"/>
</dbReference>
<dbReference type="PANTHER" id="PTHR32552:SF81">
    <property type="entry name" value="TONB-DEPENDENT OUTER MEMBRANE RECEPTOR"/>
    <property type="match status" value="1"/>
</dbReference>
<keyword evidence="3 11" id="KW-1134">Transmembrane beta strand</keyword>
<keyword evidence="4" id="KW-0410">Iron transport</keyword>
<dbReference type="Proteomes" id="UP000218366">
    <property type="component" value="Unassembled WGS sequence"/>
</dbReference>
<dbReference type="SUPFAM" id="SSF56935">
    <property type="entry name" value="Porins"/>
    <property type="match status" value="1"/>
</dbReference>
<keyword evidence="2 11" id="KW-0813">Transport</keyword>
<dbReference type="PROSITE" id="PS51257">
    <property type="entry name" value="PROKAR_LIPOPROTEIN"/>
    <property type="match status" value="1"/>
</dbReference>
<evidence type="ECO:0000256" key="12">
    <source>
        <dbReference type="RuleBase" id="RU003357"/>
    </source>
</evidence>
<name>A0A2A4B315_9SPHN</name>
<feature type="chain" id="PRO_5012607452" evidence="13">
    <location>
        <begin position="27"/>
        <end position="800"/>
    </location>
</feature>
<dbReference type="Pfam" id="PF07715">
    <property type="entry name" value="Plug"/>
    <property type="match status" value="1"/>
</dbReference>
<evidence type="ECO:0000259" key="14">
    <source>
        <dbReference type="Pfam" id="PF00593"/>
    </source>
</evidence>
<dbReference type="PROSITE" id="PS52016">
    <property type="entry name" value="TONB_DEPENDENT_REC_3"/>
    <property type="match status" value="1"/>
</dbReference>
<keyword evidence="6" id="KW-0408">Iron</keyword>
<keyword evidence="16" id="KW-0675">Receptor</keyword>
<keyword evidence="9 11" id="KW-0472">Membrane</keyword>
<evidence type="ECO:0000256" key="4">
    <source>
        <dbReference type="ARBA" id="ARBA00022496"/>
    </source>
</evidence>
<evidence type="ECO:0000256" key="2">
    <source>
        <dbReference type="ARBA" id="ARBA00022448"/>
    </source>
</evidence>
<dbReference type="Gene3D" id="2.170.130.10">
    <property type="entry name" value="TonB-dependent receptor, plug domain"/>
    <property type="match status" value="1"/>
</dbReference>
<comment type="caution">
    <text evidence="16">The sequence shown here is derived from an EMBL/GenBank/DDBJ whole genome shotgun (WGS) entry which is preliminary data.</text>
</comment>
<keyword evidence="17" id="KW-1185">Reference proteome</keyword>
<evidence type="ECO:0000313" key="17">
    <source>
        <dbReference type="Proteomes" id="UP000218366"/>
    </source>
</evidence>
<sequence length="800" mass="84855">MNRTTKWLVSSATLALTIACAPAALAQAAAGQSAVATTPTADPSTTSPVTSQQAVTEDPGDIIVTAQRRSESVMKVPVSVTVVGAETLTKNGINDLRAVSKLAPSLQPGQDNQFSIRGIGTATFADTVEASVTQVIDDVALGSRYFASAGFYDIERVEVLNGPQGLLFGKNASAGVVNITTAAPRIGEASLSVDLEGTSRARDGSDGLGILVRGTANLPVGDDSALRINAIYSSQDAITQLRSTGTGRAENDVGQRAFRAKFLTKPTDNLSIYLIGDYGKFTGISGTFDFTYRSLGGTSQYPAILAGAGVTPSARNLSSVVDSEYYRDLETGGIQGKVAYAFDSGVEVSNIAAWKTYSLGQNFDSDFTPVDFFNVNRSTSSYDQFSNELRVTLPAENRLTGQFGLYYFYSRNNFTNERAGSSGLPGFVTGGFPFCVGATPAAGPPPACNVSNRAFLGQDSAGRNTNESFAGFGQFTYALSDTLKVIAGGRVTRDKVTLDLIENVNPYFVTLGVPGNRFSGSDSNTNFSWKLGLDWQPTPTTLVYGFYGHGYKGPGFSNASPAPGADLGVSPEISKGGEVGLKQALFDRRVNLSVSAFYTRFENLQVQAFDAALQTIVLQNAAQATTKGIDFSAQARVAKGLTLSASGTLLDAKYDSYPGRQCYPGQTTPSCAINGTFDVSGRQVPQSARFTGVLSADYEVPLTSDLRGTMGGNFYHRSPLLSEYAPGATIPSWNTFDGNIGVRGDQWNLSLFCKNCFNEVRPVSIEVEAGDGINAGALTYIQRWSYDSVRTIGLRLGLQI</sequence>
<dbReference type="InterPro" id="IPR039426">
    <property type="entry name" value="TonB-dep_rcpt-like"/>
</dbReference>
<evidence type="ECO:0000256" key="8">
    <source>
        <dbReference type="ARBA" id="ARBA00023077"/>
    </source>
</evidence>
<dbReference type="AlphaFoldDB" id="A0A2A4B315"/>